<feature type="domain" description="HTH cro/C1-type" evidence="3">
    <location>
        <begin position="20"/>
        <end position="74"/>
    </location>
</feature>
<dbReference type="PROSITE" id="PS50943">
    <property type="entry name" value="HTH_CROC1"/>
    <property type="match status" value="1"/>
</dbReference>
<dbReference type="SMART" id="SM00530">
    <property type="entry name" value="HTH_XRE"/>
    <property type="match status" value="1"/>
</dbReference>
<dbReference type="PANTHER" id="PTHR36924">
    <property type="entry name" value="ANTITOXIN HIGA-1"/>
    <property type="match status" value="1"/>
</dbReference>
<organism evidence="4 5">
    <name type="scientific">Trichococcus pasteurii</name>
    <dbReference type="NCBI Taxonomy" id="43064"/>
    <lineage>
        <taxon>Bacteria</taxon>
        <taxon>Bacillati</taxon>
        <taxon>Bacillota</taxon>
        <taxon>Bacilli</taxon>
        <taxon>Lactobacillales</taxon>
        <taxon>Carnobacteriaceae</taxon>
        <taxon>Trichococcus</taxon>
    </lineage>
</organism>
<name>A0A1W1ID95_9LACT</name>
<dbReference type="CDD" id="cd00093">
    <property type="entry name" value="HTH_XRE"/>
    <property type="match status" value="1"/>
</dbReference>
<evidence type="ECO:0000256" key="1">
    <source>
        <dbReference type="ARBA" id="ARBA00007227"/>
    </source>
</evidence>
<dbReference type="InterPro" id="IPR001387">
    <property type="entry name" value="Cro/C1-type_HTH"/>
</dbReference>
<dbReference type="Gene3D" id="1.10.260.40">
    <property type="entry name" value="lambda repressor-like DNA-binding domains"/>
    <property type="match status" value="1"/>
</dbReference>
<dbReference type="InterPro" id="IPR010359">
    <property type="entry name" value="IrrE_HExxH"/>
</dbReference>
<dbReference type="EMBL" id="FWEY01000001">
    <property type="protein sequence ID" value="SLM50839.1"/>
    <property type="molecule type" value="Genomic_DNA"/>
</dbReference>
<protein>
    <submittedName>
        <fullName evidence="4">Toxin-antitoxin system antidote protein higa</fullName>
    </submittedName>
</protein>
<dbReference type="STRING" id="43064.SAMN04488086_10369"/>
<dbReference type="Proteomes" id="UP000195985">
    <property type="component" value="Unassembled WGS sequence"/>
</dbReference>
<evidence type="ECO:0000256" key="2">
    <source>
        <dbReference type="ARBA" id="ARBA00023125"/>
    </source>
</evidence>
<dbReference type="GO" id="GO:0003677">
    <property type="term" value="F:DNA binding"/>
    <property type="evidence" value="ECO:0007669"/>
    <property type="project" value="UniProtKB-KW"/>
</dbReference>
<reference evidence="5" key="1">
    <citation type="submission" date="2016-04" db="EMBL/GenBank/DDBJ databases">
        <authorList>
            <person name="Strepis N."/>
        </authorList>
    </citation>
    <scope>NUCLEOTIDE SEQUENCE [LARGE SCALE GENOMIC DNA]</scope>
</reference>
<dbReference type="PANTHER" id="PTHR36924:SF1">
    <property type="entry name" value="ANTITOXIN HIGA-1"/>
    <property type="match status" value="1"/>
</dbReference>
<proteinExistence type="inferred from homology"/>
<dbReference type="Gene3D" id="1.10.10.2910">
    <property type="match status" value="1"/>
</dbReference>
<evidence type="ECO:0000313" key="5">
    <source>
        <dbReference type="Proteomes" id="UP000195985"/>
    </source>
</evidence>
<comment type="similarity">
    <text evidence="1">Belongs to the short-chain fatty acyl-CoA assimilation regulator (ScfR) family.</text>
</comment>
<dbReference type="Pfam" id="PF01381">
    <property type="entry name" value="HTH_3"/>
    <property type="match status" value="1"/>
</dbReference>
<dbReference type="Pfam" id="PF06114">
    <property type="entry name" value="Peptidase_M78"/>
    <property type="match status" value="1"/>
</dbReference>
<dbReference type="AlphaFoldDB" id="A0A1W1ID95"/>
<dbReference type="OrthoDB" id="9796786at2"/>
<accession>A0A1W1ID95</accession>
<keyword evidence="2" id="KW-0238">DNA-binding</keyword>
<dbReference type="RefSeq" id="WP_086941712.1">
    <property type="nucleotide sequence ID" value="NZ_FONM01000003.1"/>
</dbReference>
<dbReference type="InterPro" id="IPR013430">
    <property type="entry name" value="Toxin_antidote_HigA"/>
</dbReference>
<gene>
    <name evidence="4" type="ORF">TPAS_511</name>
</gene>
<keyword evidence="5" id="KW-1185">Reference proteome</keyword>
<dbReference type="InterPro" id="IPR010982">
    <property type="entry name" value="Lambda_DNA-bd_dom_sf"/>
</dbReference>
<dbReference type="NCBIfam" id="TIGR02607">
    <property type="entry name" value="antidote_HigA"/>
    <property type="match status" value="1"/>
</dbReference>
<evidence type="ECO:0000259" key="3">
    <source>
        <dbReference type="PROSITE" id="PS50943"/>
    </source>
</evidence>
<dbReference type="SUPFAM" id="SSF47413">
    <property type="entry name" value="lambda repressor-like DNA-binding domains"/>
    <property type="match status" value="1"/>
</dbReference>
<sequence length="362" mass="41575">MAHTVPFLSPELIIHPGETLEELLQDREMTQKELASRTGTSEKHVSQIINGRKNISNAFAKKLEYALGVNARFWVNLQSNYDQELIEYQEVNGISQEEIDILKPLKDILNYFKEISLVPNTSNKPELVLNLRRLLGVSDLAVIPSIESNVAYRAQVSDKIDPFVLFAWEKLCEVQTNAAKVERPLDLEVLKLRIPDMKSIMDEDPNEIIKKLTAIFDECGISFKVVRNFKGAPVQGFIKKTHDGKLLLGMTIRQHFADIFWFTLFHEIGHILNGDIKNKFIDFDNYESDVERKADYFARNTLIPDSLFEEFCSKKDLSEASIKDFSAECGVPSFILVGRLQKEGHLDWNMSRLKPRYVWANH</sequence>
<evidence type="ECO:0000313" key="4">
    <source>
        <dbReference type="EMBL" id="SLM50839.1"/>
    </source>
</evidence>